<evidence type="ECO:0000313" key="3">
    <source>
        <dbReference type="EMBL" id="CAL4766008.1"/>
    </source>
</evidence>
<dbReference type="EMBL" id="CAMXCT010000430">
    <property type="protein sequence ID" value="CAI3978696.1"/>
    <property type="molecule type" value="Genomic_DNA"/>
</dbReference>
<comment type="caution">
    <text evidence="2">The sequence shown here is derived from an EMBL/GenBank/DDBJ whole genome shotgun (WGS) entry which is preliminary data.</text>
</comment>
<feature type="compositionally biased region" description="Basic and acidic residues" evidence="1">
    <location>
        <begin position="461"/>
        <end position="477"/>
    </location>
</feature>
<dbReference type="EMBL" id="CAMXCT030000430">
    <property type="protein sequence ID" value="CAL4766008.1"/>
    <property type="molecule type" value="Genomic_DNA"/>
</dbReference>
<proteinExistence type="predicted"/>
<name>A0A9P1FJY2_9DINO</name>
<dbReference type="AlphaFoldDB" id="A0A9P1FJY2"/>
<evidence type="ECO:0000313" key="4">
    <source>
        <dbReference type="Proteomes" id="UP001152797"/>
    </source>
</evidence>
<keyword evidence="4" id="KW-1185">Reference proteome</keyword>
<sequence>MLLENVGCVRCGSVAGRFLFWDTFGQFCVVPLLLQIFLAKADSAAKGSEGGPAETGEAASKAAGPSDPVMSPTDVLDDCHHNEWNKRLQERQVPTTTTTRAISTMSTAGRAGGAGVKRSDAFRSSLLHFEIEAFVRIGGTAMAHIQCLMGGVTDRTGILPKPSADMAMARWPEACVRKRTGRKVRCSGLLKGLHRLLRRLDQKLRHRVLSQRFTEAQRQTFERWMLSRPDSHPRDRDRRVKVTQVTKIRARKAQKVSLAAAFRRKAGLAHLHGLVVHPRLKSAAVRYSAEVTIDRLRLLTKEHHCLEVVQGFRSALVDMKKRMEGVGQAAFEARFREVLAACLAEHQLQPRAMGLRFCVLLGSLWLPRPLATPPFLAEGQALDAGLCAWRRLGEARGRVLRRGSVLQVQSPDEIAATWSRVRCAYLDAVAASSAGNKRKAIEAAARLQVLEAAQAGQRERQLERWNRRRMAQEEATQRRNPRAGANEILKRVDQLLQMWSRHSIPEM</sequence>
<dbReference type="EMBL" id="CAMXCT020000430">
    <property type="protein sequence ID" value="CAL1132071.1"/>
    <property type="molecule type" value="Genomic_DNA"/>
</dbReference>
<reference evidence="3 4" key="2">
    <citation type="submission" date="2024-05" db="EMBL/GenBank/DDBJ databases">
        <authorList>
            <person name="Chen Y."/>
            <person name="Shah S."/>
            <person name="Dougan E. K."/>
            <person name="Thang M."/>
            <person name="Chan C."/>
        </authorList>
    </citation>
    <scope>NUCLEOTIDE SEQUENCE [LARGE SCALE GENOMIC DNA]</scope>
</reference>
<reference evidence="2" key="1">
    <citation type="submission" date="2022-10" db="EMBL/GenBank/DDBJ databases">
        <authorList>
            <person name="Chen Y."/>
            <person name="Dougan E. K."/>
            <person name="Chan C."/>
            <person name="Rhodes N."/>
            <person name="Thang M."/>
        </authorList>
    </citation>
    <scope>NUCLEOTIDE SEQUENCE</scope>
</reference>
<protein>
    <submittedName>
        <fullName evidence="2">Uncharacterized protein</fullName>
    </submittedName>
</protein>
<evidence type="ECO:0000256" key="1">
    <source>
        <dbReference type="SAM" id="MobiDB-lite"/>
    </source>
</evidence>
<dbReference type="OrthoDB" id="419019at2759"/>
<organism evidence="2">
    <name type="scientific">Cladocopium goreaui</name>
    <dbReference type="NCBI Taxonomy" id="2562237"/>
    <lineage>
        <taxon>Eukaryota</taxon>
        <taxon>Sar</taxon>
        <taxon>Alveolata</taxon>
        <taxon>Dinophyceae</taxon>
        <taxon>Suessiales</taxon>
        <taxon>Symbiodiniaceae</taxon>
        <taxon>Cladocopium</taxon>
    </lineage>
</organism>
<evidence type="ECO:0000313" key="2">
    <source>
        <dbReference type="EMBL" id="CAI3978696.1"/>
    </source>
</evidence>
<feature type="region of interest" description="Disordered" evidence="1">
    <location>
        <begin position="47"/>
        <end position="73"/>
    </location>
</feature>
<gene>
    <name evidence="2" type="ORF">C1SCF055_LOCUS6714</name>
</gene>
<accession>A0A9P1FJY2</accession>
<dbReference type="Proteomes" id="UP001152797">
    <property type="component" value="Unassembled WGS sequence"/>
</dbReference>
<feature type="region of interest" description="Disordered" evidence="1">
    <location>
        <begin position="461"/>
        <end position="484"/>
    </location>
</feature>